<name>B5VX35_LIMMA</name>
<dbReference type="Proteomes" id="UP000004061">
    <property type="component" value="Unassembled WGS sequence"/>
</dbReference>
<protein>
    <submittedName>
        <fullName evidence="1">Uncharacterized protein</fullName>
    </submittedName>
</protein>
<reference evidence="1 2" key="1">
    <citation type="journal article" date="2011" name="Appl. Environ. Microbiol.">
        <title>Contribution of a Sodium Ion Gradient to Energy Conservation during Fermentation in the Cyanobacterium Arthrospira (Spirulina) maxima CS-328.</title>
        <authorList>
            <person name="Carrieri D."/>
            <person name="Ananyev G."/>
            <person name="Lenz O."/>
            <person name="Bryant D.A."/>
            <person name="Dismukes G.C."/>
        </authorList>
    </citation>
    <scope>NUCLEOTIDE SEQUENCE [LARGE SCALE GENOMIC DNA]</scope>
    <source>
        <strain evidence="1 2">CS-328</strain>
    </source>
</reference>
<evidence type="ECO:0000313" key="2">
    <source>
        <dbReference type="Proteomes" id="UP000004061"/>
    </source>
</evidence>
<dbReference type="EMBL" id="ABYK01000006">
    <property type="protein sequence ID" value="EDZ96040.1"/>
    <property type="molecule type" value="Genomic_DNA"/>
</dbReference>
<keyword evidence="2" id="KW-1185">Reference proteome</keyword>
<gene>
    <name evidence="1" type="ORF">AmaxDRAFT_1077</name>
</gene>
<dbReference type="AlphaFoldDB" id="B5VX35"/>
<proteinExistence type="predicted"/>
<organism evidence="1 2">
    <name type="scientific">Limnospira maxima CS-328</name>
    <dbReference type="NCBI Taxonomy" id="513049"/>
    <lineage>
        <taxon>Bacteria</taxon>
        <taxon>Bacillati</taxon>
        <taxon>Cyanobacteriota</taxon>
        <taxon>Cyanophyceae</taxon>
        <taxon>Oscillatoriophycideae</taxon>
        <taxon>Oscillatoriales</taxon>
        <taxon>Sirenicapillariaceae</taxon>
        <taxon>Limnospira</taxon>
    </lineage>
</organism>
<evidence type="ECO:0000313" key="1">
    <source>
        <dbReference type="EMBL" id="EDZ96040.1"/>
    </source>
</evidence>
<sequence length="57" mass="6448">MYGSEWEGVKATSLSTPNLTETRFLRVSFSLSGFLGWRSVFVRGDRCIYLGSKNQVL</sequence>
<accession>B5VX35</accession>
<comment type="caution">
    <text evidence="1">The sequence shown here is derived from an EMBL/GenBank/DDBJ whole genome shotgun (WGS) entry which is preliminary data.</text>
</comment>